<accession>A0A366HEI6</accession>
<dbReference type="Proteomes" id="UP000253426">
    <property type="component" value="Unassembled WGS sequence"/>
</dbReference>
<protein>
    <submittedName>
        <fullName evidence="1">Uncharacterized protein</fullName>
    </submittedName>
</protein>
<comment type="caution">
    <text evidence="1">The sequence shown here is derived from an EMBL/GenBank/DDBJ whole genome shotgun (WGS) entry which is preliminary data.</text>
</comment>
<evidence type="ECO:0000313" key="1">
    <source>
        <dbReference type="EMBL" id="RBP40339.1"/>
    </source>
</evidence>
<sequence length="123" mass="14011">MPPVHETLIAVCNIARDFPTSSLKALIDRSGYRMHRQEITKDAIEEHVRANQQLIDEWLRYSEDKRTSGGWYLDVRGPFVVGALRTGERKQFDDRAEACAAFIKNEVETWASVDDARKTATGD</sequence>
<evidence type="ECO:0000313" key="2">
    <source>
        <dbReference type="Proteomes" id="UP000253426"/>
    </source>
</evidence>
<reference evidence="1 2" key="1">
    <citation type="submission" date="2018-06" db="EMBL/GenBank/DDBJ databases">
        <title>Genomic Encyclopedia of Type Strains, Phase IV (KMG-IV): sequencing the most valuable type-strain genomes for metagenomic binning, comparative biology and taxonomic classification.</title>
        <authorList>
            <person name="Goeker M."/>
        </authorList>
    </citation>
    <scope>NUCLEOTIDE SEQUENCE [LARGE SCALE GENOMIC DNA]</scope>
    <source>
        <strain evidence="1 2">DSM 25532</strain>
    </source>
</reference>
<dbReference type="AlphaFoldDB" id="A0A366HEI6"/>
<proteinExistence type="predicted"/>
<dbReference type="RefSeq" id="WP_170157260.1">
    <property type="nucleotide sequence ID" value="NZ_QNRR01000008.1"/>
</dbReference>
<keyword evidence="2" id="KW-1185">Reference proteome</keyword>
<gene>
    <name evidence="1" type="ORF">DES53_10845</name>
</gene>
<organism evidence="1 2">
    <name type="scientific">Roseimicrobium gellanilyticum</name>
    <dbReference type="NCBI Taxonomy" id="748857"/>
    <lineage>
        <taxon>Bacteria</taxon>
        <taxon>Pseudomonadati</taxon>
        <taxon>Verrucomicrobiota</taxon>
        <taxon>Verrucomicrobiia</taxon>
        <taxon>Verrucomicrobiales</taxon>
        <taxon>Verrucomicrobiaceae</taxon>
        <taxon>Roseimicrobium</taxon>
    </lineage>
</organism>
<name>A0A366HEI6_9BACT</name>
<dbReference type="EMBL" id="QNRR01000008">
    <property type="protein sequence ID" value="RBP40339.1"/>
    <property type="molecule type" value="Genomic_DNA"/>
</dbReference>